<sequence>MNEKKKPRKSFEFFKSAFRQSDVLKDMYSSERRSAISTSELGLYSDHSHYNNNYTNGSTVRKFVIGIMVVVAVLLIGIFLYDFASSAAISSKVSQETKHIYILQNSLRKPPSSAGFSRRSLTSTRSNVSSAPSNVGSPDAIEDRADDVRNSDYKFEAGDGDVENDEPRRDEEASASSEIMQRMHRMIVDEPEARMQNLENFKLRESLLGVGGKINDQREQQRQSLQPEHKSQEIDASENARNEQQIVDNHAMIYRVSRLRLPESETSHHNNNNNNNNNVPTAFSASAAEDKSQSASGGAPFRFELKGPAPASFKRQQKYPQLSQYRYPHPSRSIQDIVKYLTNDRGLKFTGYYVSPKKFDAGPVSSAEADPEGDDDGFYTAGDELSDEQSAPSPYAIAFNNNNNNNNGGGGGGDPLYHYKPKHPADVNLLAATNLRFSPYGVQRYNPYFYDQQQQQQQQQPQSQQHHRRPHSSKHSTRHHHHHHQHQHQQQSYSSESQLDSLGSYGTNYGKRRPKPKPFSVMLDIYPITDDNNNNNNNNKNNNNYNGPGTETSRKTSMPRFKGVADEFDTRPPRPRRPKEQQLQMAASSAFVPTVSSPPYSGHDNDEKHQMILHLNLYPKRKGKYSRNEVIDRAESLRSGEKERLLERMIVPFQELTKQLQQPSTTIDYDDNDESRTVDERQRANDKRVNGGIVVDNHHKRYDETSLSKEEMDSIRNFTNRIIQVDSRRSSFEATTTTTTSAKAATAAAVAGPVHVVFAETTTTMKTTSTTTELATMATTSGNPNMSSTTTAEPIVKKSEKIARLEDLDTYEGFQRFADSVVATD</sequence>
<feature type="region of interest" description="Disordered" evidence="1">
    <location>
        <begin position="264"/>
        <end position="303"/>
    </location>
</feature>
<feature type="region of interest" description="Disordered" evidence="1">
    <location>
        <begin position="216"/>
        <end position="249"/>
    </location>
</feature>
<evidence type="ECO:0000256" key="2">
    <source>
        <dbReference type="SAM" id="Phobius"/>
    </source>
</evidence>
<organism evidence="3 4">
    <name type="scientific">Trichogramma kaykai</name>
    <dbReference type="NCBI Taxonomy" id="54128"/>
    <lineage>
        <taxon>Eukaryota</taxon>
        <taxon>Metazoa</taxon>
        <taxon>Ecdysozoa</taxon>
        <taxon>Arthropoda</taxon>
        <taxon>Hexapoda</taxon>
        <taxon>Insecta</taxon>
        <taxon>Pterygota</taxon>
        <taxon>Neoptera</taxon>
        <taxon>Endopterygota</taxon>
        <taxon>Hymenoptera</taxon>
        <taxon>Apocrita</taxon>
        <taxon>Proctotrupomorpha</taxon>
        <taxon>Chalcidoidea</taxon>
        <taxon>Trichogrammatidae</taxon>
        <taxon>Trichogramma</taxon>
    </lineage>
</organism>
<comment type="caution">
    <text evidence="3">The sequence shown here is derived from an EMBL/GenBank/DDBJ whole genome shotgun (WGS) entry which is preliminary data.</text>
</comment>
<keyword evidence="2" id="KW-1133">Transmembrane helix</keyword>
<feature type="compositionally biased region" description="Low complexity" evidence="1">
    <location>
        <begin position="488"/>
        <end position="498"/>
    </location>
</feature>
<feature type="compositionally biased region" description="Low complexity" evidence="1">
    <location>
        <begin position="532"/>
        <end position="546"/>
    </location>
</feature>
<feature type="compositionally biased region" description="Basic and acidic residues" evidence="1">
    <location>
        <begin position="141"/>
        <end position="157"/>
    </location>
</feature>
<keyword evidence="2" id="KW-0812">Transmembrane</keyword>
<feature type="compositionally biased region" description="Basic and acidic residues" evidence="1">
    <location>
        <begin position="216"/>
        <end position="241"/>
    </location>
</feature>
<feature type="compositionally biased region" description="Low complexity" evidence="1">
    <location>
        <begin position="452"/>
        <end position="464"/>
    </location>
</feature>
<evidence type="ECO:0000313" key="4">
    <source>
        <dbReference type="Proteomes" id="UP001627154"/>
    </source>
</evidence>
<protein>
    <submittedName>
        <fullName evidence="3">Uncharacterized protein</fullName>
    </submittedName>
</protein>
<gene>
    <name evidence="3" type="ORF">TKK_018059</name>
</gene>
<feature type="transmembrane region" description="Helical" evidence="2">
    <location>
        <begin position="63"/>
        <end position="84"/>
    </location>
</feature>
<dbReference type="PANTHER" id="PTHR20916:SF18">
    <property type="entry name" value="IPT_TIG DOMAIN-CONTAINING PROTEIN"/>
    <property type="match status" value="1"/>
</dbReference>
<evidence type="ECO:0000256" key="1">
    <source>
        <dbReference type="SAM" id="MobiDB-lite"/>
    </source>
</evidence>
<feature type="compositionally biased region" description="Basic residues" evidence="1">
    <location>
        <begin position="465"/>
        <end position="487"/>
    </location>
</feature>
<dbReference type="Proteomes" id="UP001627154">
    <property type="component" value="Unassembled WGS sequence"/>
</dbReference>
<feature type="region of interest" description="Disordered" evidence="1">
    <location>
        <begin position="108"/>
        <end position="179"/>
    </location>
</feature>
<feature type="region of interest" description="Disordered" evidence="1">
    <location>
        <begin position="661"/>
        <end position="682"/>
    </location>
</feature>
<name>A0ABD2W180_9HYME</name>
<proteinExistence type="predicted"/>
<keyword evidence="2" id="KW-0472">Membrane</keyword>
<reference evidence="3 4" key="1">
    <citation type="journal article" date="2024" name="bioRxiv">
        <title>A reference genome for Trichogramma kaykai: A tiny desert-dwelling parasitoid wasp with competing sex-ratio distorters.</title>
        <authorList>
            <person name="Culotta J."/>
            <person name="Lindsey A.R."/>
        </authorList>
    </citation>
    <scope>NUCLEOTIDE SEQUENCE [LARGE SCALE GENOMIC DNA]</scope>
    <source>
        <strain evidence="3 4">KSX58</strain>
    </source>
</reference>
<feature type="compositionally biased region" description="Polar residues" evidence="1">
    <location>
        <begin position="119"/>
        <end position="136"/>
    </location>
</feature>
<dbReference type="EMBL" id="JBJJXI010000146">
    <property type="protein sequence ID" value="KAL3386565.1"/>
    <property type="molecule type" value="Genomic_DNA"/>
</dbReference>
<dbReference type="AlphaFoldDB" id="A0ABD2W180"/>
<accession>A0ABD2W180</accession>
<feature type="region of interest" description="Disordered" evidence="1">
    <location>
        <begin position="452"/>
        <end position="557"/>
    </location>
</feature>
<dbReference type="PANTHER" id="PTHR20916">
    <property type="entry name" value="CYSTEINE AND GLYCINE-RICH PROTEIN 2 BINDING PROTEIN"/>
    <property type="match status" value="1"/>
</dbReference>
<evidence type="ECO:0000313" key="3">
    <source>
        <dbReference type="EMBL" id="KAL3386565.1"/>
    </source>
</evidence>
<feature type="region of interest" description="Disordered" evidence="1">
    <location>
        <begin position="360"/>
        <end position="419"/>
    </location>
</feature>
<keyword evidence="4" id="KW-1185">Reference proteome</keyword>